<protein>
    <submittedName>
        <fullName evidence="2">Uncharacterized protein</fullName>
    </submittedName>
</protein>
<feature type="region of interest" description="Disordered" evidence="1">
    <location>
        <begin position="173"/>
        <end position="192"/>
    </location>
</feature>
<accession>A0A1Y2H6R0</accession>
<sequence length="192" mass="21123">MPCLPADCARLLICTVEAMKTRLATKRTRTLLILSIGSLLQWDRKTKQDSTRAKPRTAELEPHQLLRPGPKSPPSSTRYSFSNRSATHSLASSRLDVSHMPAFSPPWFTPAPSADSSPSSASPRSAAICCRASSFGKQGANLHRLNASNYLSLYQTSGIAWYVDVKPHVGINTTQRHKSDQKQTIRLQGYSS</sequence>
<dbReference type="Proteomes" id="UP000193411">
    <property type="component" value="Unassembled WGS sequence"/>
</dbReference>
<proteinExistence type="predicted"/>
<dbReference type="EMBL" id="MCFL01000134">
    <property type="protein sequence ID" value="ORZ29694.1"/>
    <property type="molecule type" value="Genomic_DNA"/>
</dbReference>
<name>A0A1Y2H6R0_9FUNG</name>
<keyword evidence="3" id="KW-1185">Reference proteome</keyword>
<evidence type="ECO:0000256" key="1">
    <source>
        <dbReference type="SAM" id="MobiDB-lite"/>
    </source>
</evidence>
<feature type="compositionally biased region" description="Basic and acidic residues" evidence="1">
    <location>
        <begin position="44"/>
        <end position="64"/>
    </location>
</feature>
<feature type="region of interest" description="Disordered" evidence="1">
    <location>
        <begin position="44"/>
        <end position="83"/>
    </location>
</feature>
<comment type="caution">
    <text evidence="2">The sequence shown here is derived from an EMBL/GenBank/DDBJ whole genome shotgun (WGS) entry which is preliminary data.</text>
</comment>
<reference evidence="2 3" key="1">
    <citation type="submission" date="2016-07" db="EMBL/GenBank/DDBJ databases">
        <title>Pervasive Adenine N6-methylation of Active Genes in Fungi.</title>
        <authorList>
            <consortium name="DOE Joint Genome Institute"/>
            <person name="Mondo S.J."/>
            <person name="Dannebaum R.O."/>
            <person name="Kuo R.C."/>
            <person name="Labutti K."/>
            <person name="Haridas S."/>
            <person name="Kuo A."/>
            <person name="Salamov A."/>
            <person name="Ahrendt S.R."/>
            <person name="Lipzen A."/>
            <person name="Sullivan W."/>
            <person name="Andreopoulos W.B."/>
            <person name="Clum A."/>
            <person name="Lindquist E."/>
            <person name="Daum C."/>
            <person name="Ramamoorthy G.K."/>
            <person name="Gryganskyi A."/>
            <person name="Culley D."/>
            <person name="Magnuson J.K."/>
            <person name="James T.Y."/>
            <person name="O'Malley M.A."/>
            <person name="Stajich J.E."/>
            <person name="Spatafora J.W."/>
            <person name="Visel A."/>
            <person name="Grigoriev I.V."/>
        </authorList>
    </citation>
    <scope>NUCLEOTIDE SEQUENCE [LARGE SCALE GENOMIC DNA]</scope>
    <source>
        <strain evidence="2 3">PL171</strain>
    </source>
</reference>
<gene>
    <name evidence="2" type="ORF">BCR44DRAFT_1046982</name>
</gene>
<evidence type="ECO:0000313" key="3">
    <source>
        <dbReference type="Proteomes" id="UP000193411"/>
    </source>
</evidence>
<dbReference type="AlphaFoldDB" id="A0A1Y2H6R0"/>
<feature type="compositionally biased region" description="Polar residues" evidence="1">
    <location>
        <begin position="74"/>
        <end position="83"/>
    </location>
</feature>
<organism evidence="2 3">
    <name type="scientific">Catenaria anguillulae PL171</name>
    <dbReference type="NCBI Taxonomy" id="765915"/>
    <lineage>
        <taxon>Eukaryota</taxon>
        <taxon>Fungi</taxon>
        <taxon>Fungi incertae sedis</taxon>
        <taxon>Blastocladiomycota</taxon>
        <taxon>Blastocladiomycetes</taxon>
        <taxon>Blastocladiales</taxon>
        <taxon>Catenariaceae</taxon>
        <taxon>Catenaria</taxon>
    </lineage>
</organism>
<evidence type="ECO:0000313" key="2">
    <source>
        <dbReference type="EMBL" id="ORZ29694.1"/>
    </source>
</evidence>